<proteinExistence type="predicted"/>
<evidence type="ECO:0000313" key="1">
    <source>
        <dbReference type="EMBL" id="MDD1126785.1"/>
    </source>
</evidence>
<comment type="caution">
    <text evidence="1">The sequence shown here is derived from an EMBL/GenBank/DDBJ whole genome shotgun (WGS) entry which is preliminary data.</text>
</comment>
<dbReference type="RefSeq" id="WP_273897767.1">
    <property type="nucleotide sequence ID" value="NZ_JAMDGS010000013.1"/>
</dbReference>
<name>A0ABT5PSP5_9PSED</name>
<keyword evidence="2" id="KW-1185">Reference proteome</keyword>
<reference evidence="1" key="1">
    <citation type="submission" date="2022-05" db="EMBL/GenBank/DDBJ databases">
        <title>Novel Pseudomonas spp. Isolated from a Rainbow Trout Aquaculture Facility.</title>
        <authorList>
            <person name="Testerman T."/>
            <person name="Graf J."/>
        </authorList>
    </citation>
    <scope>NUCLEOTIDE SEQUENCE</scope>
    <source>
        <strain evidence="1">ID386</strain>
    </source>
</reference>
<dbReference type="Proteomes" id="UP001150531">
    <property type="component" value="Unassembled WGS sequence"/>
</dbReference>
<protein>
    <submittedName>
        <fullName evidence="1">Uncharacterized protein</fullName>
    </submittedName>
</protein>
<organism evidence="1 2">
    <name type="scientific">Pseudomonas aphyarum</name>
    <dbReference type="NCBI Taxonomy" id="2942629"/>
    <lineage>
        <taxon>Bacteria</taxon>
        <taxon>Pseudomonadati</taxon>
        <taxon>Pseudomonadota</taxon>
        <taxon>Gammaproteobacteria</taxon>
        <taxon>Pseudomonadales</taxon>
        <taxon>Pseudomonadaceae</taxon>
        <taxon>Pseudomonas</taxon>
    </lineage>
</organism>
<sequence>MSTDRQKSFIATIGIQTNLVHFLDVVNGKQATVTSPLFSGGHFTGRPQSRDDSHLLGFRPEPRLTLYFRHTDRGYRLYIRTPGPYYGKCLSLDKNGILGAFAPEGSNVYQLIGKQGNTLSIDAHESDRLEAYLQVSGSPGLLHTHQLHDSKFTYFADKGGKPFKFHFKILERNASFTDQPEEI</sequence>
<dbReference type="EMBL" id="JAMDGS010000013">
    <property type="protein sequence ID" value="MDD1126785.1"/>
    <property type="molecule type" value="Genomic_DNA"/>
</dbReference>
<gene>
    <name evidence="1" type="ORF">M5G18_19485</name>
</gene>
<evidence type="ECO:0000313" key="2">
    <source>
        <dbReference type="Proteomes" id="UP001150531"/>
    </source>
</evidence>
<accession>A0ABT5PSP5</accession>